<reference evidence="2" key="1">
    <citation type="submission" date="2021-02" db="EMBL/GenBank/DDBJ databases">
        <title>First Annotated Genome of the Yellow-green Alga Tribonema minus.</title>
        <authorList>
            <person name="Mahan K.M."/>
        </authorList>
    </citation>
    <scope>NUCLEOTIDE SEQUENCE</scope>
    <source>
        <strain evidence="2">UTEX B ZZ1240</strain>
    </source>
</reference>
<name>A0A836CNB6_9STRA</name>
<dbReference type="EMBL" id="JAFCMP010000046">
    <property type="protein sequence ID" value="KAG5189671.1"/>
    <property type="molecule type" value="Genomic_DNA"/>
</dbReference>
<sequence length="147" mass="15392">MEDLDQHIAKRCRSSYDGASDGSSTSSSGTGGGSTSNGGSSSGGSASRRDCSSRSRETGVALEDTVEADAAVLEWLTSMSGDDGMLKRMAGLCDSSLRKTVVEAYTMMLVNRERTRAAEQAAAQAAAEWEVFQNTSEELAEGPHAQV</sequence>
<dbReference type="Proteomes" id="UP000664859">
    <property type="component" value="Unassembled WGS sequence"/>
</dbReference>
<keyword evidence="3" id="KW-1185">Reference proteome</keyword>
<evidence type="ECO:0000256" key="1">
    <source>
        <dbReference type="SAM" id="MobiDB-lite"/>
    </source>
</evidence>
<feature type="compositionally biased region" description="Low complexity" evidence="1">
    <location>
        <begin position="15"/>
        <end position="28"/>
    </location>
</feature>
<feature type="compositionally biased region" description="Gly residues" evidence="1">
    <location>
        <begin position="29"/>
        <end position="42"/>
    </location>
</feature>
<proteinExistence type="predicted"/>
<organism evidence="2 3">
    <name type="scientific">Tribonema minus</name>
    <dbReference type="NCBI Taxonomy" id="303371"/>
    <lineage>
        <taxon>Eukaryota</taxon>
        <taxon>Sar</taxon>
        <taxon>Stramenopiles</taxon>
        <taxon>Ochrophyta</taxon>
        <taxon>PX clade</taxon>
        <taxon>Xanthophyceae</taxon>
        <taxon>Tribonematales</taxon>
        <taxon>Tribonemataceae</taxon>
        <taxon>Tribonema</taxon>
    </lineage>
</organism>
<comment type="caution">
    <text evidence="2">The sequence shown here is derived from an EMBL/GenBank/DDBJ whole genome shotgun (WGS) entry which is preliminary data.</text>
</comment>
<feature type="compositionally biased region" description="Basic and acidic residues" evidence="1">
    <location>
        <begin position="47"/>
        <end position="57"/>
    </location>
</feature>
<protein>
    <submittedName>
        <fullName evidence="2">Uncharacterized protein</fullName>
    </submittedName>
</protein>
<evidence type="ECO:0000313" key="3">
    <source>
        <dbReference type="Proteomes" id="UP000664859"/>
    </source>
</evidence>
<accession>A0A836CNB6</accession>
<evidence type="ECO:0000313" key="2">
    <source>
        <dbReference type="EMBL" id="KAG5189671.1"/>
    </source>
</evidence>
<gene>
    <name evidence="2" type="ORF">JKP88DRAFT_347644</name>
</gene>
<feature type="region of interest" description="Disordered" evidence="1">
    <location>
        <begin position="1"/>
        <end position="62"/>
    </location>
</feature>
<dbReference type="AlphaFoldDB" id="A0A836CNB6"/>